<dbReference type="SUPFAM" id="SSF69118">
    <property type="entry name" value="AhpD-like"/>
    <property type="match status" value="1"/>
</dbReference>
<dbReference type="AlphaFoldDB" id="A0A6P4XYL9"/>
<evidence type="ECO:0000256" key="3">
    <source>
        <dbReference type="ARBA" id="ARBA00022490"/>
    </source>
</evidence>
<evidence type="ECO:0000256" key="4">
    <source>
        <dbReference type="ARBA" id="ARBA00023002"/>
    </source>
</evidence>
<dbReference type="GO" id="GO:0070728">
    <property type="term" value="F:L-leucine binding"/>
    <property type="evidence" value="ECO:0007669"/>
    <property type="project" value="TreeGrafter"/>
</dbReference>
<dbReference type="GO" id="GO:0071233">
    <property type="term" value="P:cellular response to L-leucine"/>
    <property type="evidence" value="ECO:0007669"/>
    <property type="project" value="TreeGrafter"/>
</dbReference>
<dbReference type="GeneID" id="109464656"/>
<feature type="compositionally biased region" description="Low complexity" evidence="6">
    <location>
        <begin position="324"/>
        <end position="334"/>
    </location>
</feature>
<comment type="catalytic activity">
    <reaction evidence="5">
        <text>a hydroperoxide + L-cysteinyl-[protein] = S-hydroxy-L-cysteinyl-[protein] + an alcohol</text>
        <dbReference type="Rhea" id="RHEA:67124"/>
        <dbReference type="Rhea" id="RHEA-COMP:10131"/>
        <dbReference type="Rhea" id="RHEA-COMP:17193"/>
        <dbReference type="ChEBI" id="CHEBI:29950"/>
        <dbReference type="ChEBI" id="CHEBI:30879"/>
        <dbReference type="ChEBI" id="CHEBI:35924"/>
        <dbReference type="ChEBI" id="CHEBI:61973"/>
    </reaction>
    <physiologicalReaction direction="left-to-right" evidence="5">
        <dbReference type="Rhea" id="RHEA:67125"/>
    </physiologicalReaction>
</comment>
<dbReference type="RefSeq" id="XP_019617238.1">
    <property type="nucleotide sequence ID" value="XM_019761679.1"/>
</dbReference>
<evidence type="ECO:0000256" key="5">
    <source>
        <dbReference type="ARBA" id="ARBA00049242"/>
    </source>
</evidence>
<sequence length="570" mass="66085">MAGSETEADPIFLSKDCLRTFSDLSSRDHLTRGLAMDSVASMYENWIKRHHQPPAESTPSPPDHVHENGEISQYSRHLTQHLSSLIRLATQCPFHDVRDRANEILECVKERGVQIPRPVSHGPSSFIPEHEIVPPETDDEQTRQLFVDAFLQNNRLENITSVMGFHPQYLESFLRLQHYLLRMDGPLPQDYRHYIGVMAAARHQCSYLVDLQESEFLMQDGDPDWLKGLDYIPQKLRNLCELNKILAHRPWLITKQHIEQLLRGNDSWSLSELVHAIVLLAHFHSLASFVFGTGINLEIDHECGHTLQPASLSEGANDVEAHHSNSVASSLESSEPGVEMLMHRMKKIQEAADLQEISQEEMKQRFEKVEKQSLELLPGQSACSECLAVSDYAKYRDDPHFHYEDFAKRGEERTIPTFRAQMEAPPGWLRDYSWEDQGFSLVNRLYSDIGQLLDDKFRMAYNLTYYTMGPQKDVDTSMLRAAIWNYIHCMFGIFHDDYDYGEVNQLLDIRLKSFIKTVTCYPERTTRKDYDNFWKEFKHSEKVHVCIMVLEARMQAELLYALRAIMKYMT</sequence>
<dbReference type="OrthoDB" id="337464at2759"/>
<dbReference type="Pfam" id="PF04636">
    <property type="entry name" value="PA26"/>
    <property type="match status" value="1"/>
</dbReference>
<dbReference type="GO" id="GO:0016684">
    <property type="term" value="F:oxidoreductase activity, acting on peroxide as acceptor"/>
    <property type="evidence" value="ECO:0007669"/>
    <property type="project" value="TreeGrafter"/>
</dbReference>
<feature type="region of interest" description="Disordered" evidence="6">
    <location>
        <begin position="314"/>
        <end position="334"/>
    </location>
</feature>
<keyword evidence="4" id="KW-0560">Oxidoreductase</keyword>
<comment type="subcellular location">
    <subcellularLocation>
        <location evidence="1">Cytoplasm</location>
    </subcellularLocation>
</comment>
<gene>
    <name evidence="8" type="primary">LOC109464656</name>
</gene>
<dbReference type="InterPro" id="IPR006730">
    <property type="entry name" value="Sestrin"/>
</dbReference>
<keyword evidence="7" id="KW-1185">Reference proteome</keyword>
<dbReference type="GO" id="GO:0005634">
    <property type="term" value="C:nucleus"/>
    <property type="evidence" value="ECO:0007669"/>
    <property type="project" value="InterPro"/>
</dbReference>
<evidence type="ECO:0000256" key="1">
    <source>
        <dbReference type="ARBA" id="ARBA00004496"/>
    </source>
</evidence>
<evidence type="ECO:0000313" key="8">
    <source>
        <dbReference type="RefSeq" id="XP_019617238.1"/>
    </source>
</evidence>
<evidence type="ECO:0000256" key="2">
    <source>
        <dbReference type="ARBA" id="ARBA00008350"/>
    </source>
</evidence>
<dbReference type="InterPro" id="IPR029032">
    <property type="entry name" value="AhpD-like"/>
</dbReference>
<protein>
    <submittedName>
        <fullName evidence="8">Sestrin-3-like isoform X2</fullName>
    </submittedName>
</protein>
<organism evidence="7 8">
    <name type="scientific">Branchiostoma belcheri</name>
    <name type="common">Amphioxus</name>
    <dbReference type="NCBI Taxonomy" id="7741"/>
    <lineage>
        <taxon>Eukaryota</taxon>
        <taxon>Metazoa</taxon>
        <taxon>Chordata</taxon>
        <taxon>Cephalochordata</taxon>
        <taxon>Leptocardii</taxon>
        <taxon>Amphioxiformes</taxon>
        <taxon>Branchiostomatidae</taxon>
        <taxon>Branchiostoma</taxon>
    </lineage>
</organism>
<accession>A0A6P4XYL9</accession>
<dbReference type="FunFam" id="1.20.1290.10:FF:000001">
    <property type="entry name" value="Sestrin 1"/>
    <property type="match status" value="1"/>
</dbReference>
<dbReference type="GO" id="GO:1901031">
    <property type="term" value="P:regulation of response to reactive oxygen species"/>
    <property type="evidence" value="ECO:0007669"/>
    <property type="project" value="InterPro"/>
</dbReference>
<dbReference type="GO" id="GO:1904262">
    <property type="term" value="P:negative regulation of TORC1 signaling"/>
    <property type="evidence" value="ECO:0007669"/>
    <property type="project" value="TreeGrafter"/>
</dbReference>
<dbReference type="GO" id="GO:1990253">
    <property type="term" value="P:cellular response to leucine starvation"/>
    <property type="evidence" value="ECO:0007669"/>
    <property type="project" value="TreeGrafter"/>
</dbReference>
<name>A0A6P4XYL9_BRABE</name>
<proteinExistence type="inferred from homology"/>
<reference evidence="8" key="1">
    <citation type="submission" date="2025-08" db="UniProtKB">
        <authorList>
            <consortium name="RefSeq"/>
        </authorList>
    </citation>
    <scope>IDENTIFICATION</scope>
    <source>
        <tissue evidence="8">Gonad</tissue>
    </source>
</reference>
<evidence type="ECO:0000256" key="6">
    <source>
        <dbReference type="SAM" id="MobiDB-lite"/>
    </source>
</evidence>
<dbReference type="PANTHER" id="PTHR12474">
    <property type="entry name" value="P53 REGULATED PA26 NUCLEAR PROTEIN SESTRIN"/>
    <property type="match status" value="1"/>
</dbReference>
<dbReference type="GO" id="GO:0005737">
    <property type="term" value="C:cytoplasm"/>
    <property type="evidence" value="ECO:0007669"/>
    <property type="project" value="UniProtKB-SubCell"/>
</dbReference>
<dbReference type="GO" id="GO:0016239">
    <property type="term" value="P:positive regulation of macroautophagy"/>
    <property type="evidence" value="ECO:0007669"/>
    <property type="project" value="TreeGrafter"/>
</dbReference>
<keyword evidence="3" id="KW-0963">Cytoplasm</keyword>
<comment type="similarity">
    <text evidence="2">Belongs to the sestrin family.</text>
</comment>
<evidence type="ECO:0000313" key="7">
    <source>
        <dbReference type="Proteomes" id="UP000515135"/>
    </source>
</evidence>
<dbReference type="Gene3D" id="1.20.1290.10">
    <property type="entry name" value="AhpD-like"/>
    <property type="match status" value="1"/>
</dbReference>
<dbReference type="Proteomes" id="UP000515135">
    <property type="component" value="Unplaced"/>
</dbReference>
<dbReference type="PANTHER" id="PTHR12474:SF0">
    <property type="entry name" value="SESTRIN HOMOLOG"/>
    <property type="match status" value="1"/>
</dbReference>